<dbReference type="GO" id="GO:0016787">
    <property type="term" value="F:hydrolase activity"/>
    <property type="evidence" value="ECO:0007669"/>
    <property type="project" value="UniProtKB-KW"/>
</dbReference>
<protein>
    <submittedName>
        <fullName evidence="3">CubicO group peptidase (Beta-lactamase class C family)</fullName>
    </submittedName>
</protein>
<accession>A0A327XAE6</accession>
<name>A0A327XAE6_LARAB</name>
<evidence type="ECO:0000313" key="3">
    <source>
        <dbReference type="EMBL" id="RAK02592.1"/>
    </source>
</evidence>
<feature type="domain" description="Beta-lactamase-related" evidence="2">
    <location>
        <begin position="118"/>
        <end position="369"/>
    </location>
</feature>
<dbReference type="InterPro" id="IPR001466">
    <property type="entry name" value="Beta-lactam-related"/>
</dbReference>
<organism evidence="3 4">
    <name type="scientific">Larkinella arboricola</name>
    <dbReference type="NCBI Taxonomy" id="643671"/>
    <lineage>
        <taxon>Bacteria</taxon>
        <taxon>Pseudomonadati</taxon>
        <taxon>Bacteroidota</taxon>
        <taxon>Cytophagia</taxon>
        <taxon>Cytophagales</taxon>
        <taxon>Spirosomataceae</taxon>
        <taxon>Larkinella</taxon>
    </lineage>
</organism>
<dbReference type="EMBL" id="QLMC01000001">
    <property type="protein sequence ID" value="RAK02592.1"/>
    <property type="molecule type" value="Genomic_DNA"/>
</dbReference>
<evidence type="ECO:0000256" key="1">
    <source>
        <dbReference type="ARBA" id="ARBA00022801"/>
    </source>
</evidence>
<dbReference type="Pfam" id="PF00144">
    <property type="entry name" value="Beta-lactamase"/>
    <property type="match status" value="1"/>
</dbReference>
<proteinExistence type="predicted"/>
<gene>
    <name evidence="3" type="ORF">LX87_00712</name>
</gene>
<dbReference type="AlphaFoldDB" id="A0A327XAE6"/>
<dbReference type="OrthoDB" id="1185352at2"/>
<reference evidence="3 4" key="1">
    <citation type="submission" date="2018-06" db="EMBL/GenBank/DDBJ databases">
        <title>Genomic Encyclopedia of Archaeal and Bacterial Type Strains, Phase II (KMG-II): from individual species to whole genera.</title>
        <authorList>
            <person name="Goeker M."/>
        </authorList>
    </citation>
    <scope>NUCLEOTIDE SEQUENCE [LARGE SCALE GENOMIC DNA]</scope>
    <source>
        <strain evidence="3 4">DSM 21851</strain>
    </source>
</reference>
<keyword evidence="4" id="KW-1185">Reference proteome</keyword>
<dbReference type="InterPro" id="IPR050789">
    <property type="entry name" value="Diverse_Enzym_Activities"/>
</dbReference>
<dbReference type="RefSeq" id="WP_111626779.1">
    <property type="nucleotide sequence ID" value="NZ_QLMC01000001.1"/>
</dbReference>
<dbReference type="PANTHER" id="PTHR43283">
    <property type="entry name" value="BETA-LACTAMASE-RELATED"/>
    <property type="match status" value="1"/>
</dbReference>
<dbReference type="Proteomes" id="UP000248790">
    <property type="component" value="Unassembled WGS sequence"/>
</dbReference>
<comment type="caution">
    <text evidence="3">The sequence shown here is derived from an EMBL/GenBank/DDBJ whole genome shotgun (WGS) entry which is preliminary data.</text>
</comment>
<evidence type="ECO:0000313" key="4">
    <source>
        <dbReference type="Proteomes" id="UP000248790"/>
    </source>
</evidence>
<keyword evidence="1" id="KW-0378">Hydrolase</keyword>
<evidence type="ECO:0000259" key="2">
    <source>
        <dbReference type="Pfam" id="PF00144"/>
    </source>
</evidence>
<dbReference type="PROSITE" id="PS51257">
    <property type="entry name" value="PROKAR_LIPOPROTEIN"/>
    <property type="match status" value="1"/>
</dbReference>
<dbReference type="Gene3D" id="3.40.710.10">
    <property type="entry name" value="DD-peptidase/beta-lactamase superfamily"/>
    <property type="match status" value="1"/>
</dbReference>
<dbReference type="InterPro" id="IPR012338">
    <property type="entry name" value="Beta-lactam/transpept-like"/>
</dbReference>
<dbReference type="SUPFAM" id="SSF56601">
    <property type="entry name" value="beta-lactamase/transpeptidase-like"/>
    <property type="match status" value="1"/>
</dbReference>
<sequence>MNRFKIVALAVTLLVSACQRPARQSSSQTTDYFPAAGNAWEHRQPEAVGMDADLLRQAVAFAKQRETTQMPPDFSTQEEIFGTLLGPVPSDRAQTNGLILRHGYIVAEWGETDRPDPTYSVAKSVLSTLTGLTIDRGLINDVHDPVAKSIHDGGYDSEQNRKITWEHHLQQTSEWEGELWGKKHDFVGKEAYGRGERKPRTLQQPGLFYEYNDVRINRMALSLLRLWKKPLPSVLKDEIMDPIGASNTWQYVGYPNARVMIDGKMMSSVSGGTRWGGGLWISTRDEARFGYLALRNGRWRDKQLVSANWFKAAVQRGPVGPDYGYLWWLNTEKKAWPSAPATSFAAIGAGSNTIWIDPEHDLVIVWRWHDGNPDELIKRVLAAVK</sequence>
<dbReference type="PANTHER" id="PTHR43283:SF11">
    <property type="entry name" value="BETA-LACTAMASE-RELATED DOMAIN-CONTAINING PROTEIN"/>
    <property type="match status" value="1"/>
</dbReference>